<dbReference type="STRING" id="1817893.AUJ66_05330"/>
<accession>A0A1J4SBL9</accession>
<dbReference type="AlphaFoldDB" id="A0A1J4SBL9"/>
<dbReference type="Proteomes" id="UP000182278">
    <property type="component" value="Unassembled WGS sequence"/>
</dbReference>
<protein>
    <recommendedName>
        <fullName evidence="3">AbiEi antitoxin C-terminal domain-containing protein</fullName>
    </recommendedName>
</protein>
<proteinExistence type="predicted"/>
<gene>
    <name evidence="1" type="ORF">AUJ66_05330</name>
</gene>
<sequence>MNTQENLLNNSPVFTSKEYQDEFKEINTKSTVRTKIGRLLKKGRMGTMGGGIYFVIPQGYDVKSYTPDKFLAASKMREDAVIGYHSAFELLGYATQVFNTVYYITSLQKQMKSFRGVTYLSVSVQRPLQGRASFGIEKIARDKVRVAVTNKERTLIDCLDRLEYSGGFEELCHCAEALPYLDLDFVFEYLSVLSKKSLFAKAGYLLEKYKDKFFFDEKWVKRFISERFKSPSIAYLGSRSDDNKLIARWNLMVPKKYLVESER</sequence>
<evidence type="ECO:0000313" key="2">
    <source>
        <dbReference type="Proteomes" id="UP000182278"/>
    </source>
</evidence>
<reference evidence="1 2" key="1">
    <citation type="journal article" date="2016" name="Environ. Microbiol.">
        <title>Genomic resolution of a cold subsurface aquifer community provides metabolic insights for novel microbes adapted to high CO concentrations.</title>
        <authorList>
            <person name="Probst A.J."/>
            <person name="Castelle C.J."/>
            <person name="Singh A."/>
            <person name="Brown C.T."/>
            <person name="Anantharaman K."/>
            <person name="Sharon I."/>
            <person name="Hug L.A."/>
            <person name="Burstein D."/>
            <person name="Emerson J.B."/>
            <person name="Thomas B.C."/>
            <person name="Banfield J.F."/>
        </authorList>
    </citation>
    <scope>NUCLEOTIDE SEQUENCE [LARGE SCALE GENOMIC DNA]</scope>
    <source>
        <strain evidence="1">CG1_02_38_46</strain>
    </source>
</reference>
<dbReference type="EMBL" id="MNUO01000079">
    <property type="protein sequence ID" value="OIN96775.1"/>
    <property type="molecule type" value="Genomic_DNA"/>
</dbReference>
<evidence type="ECO:0000313" key="1">
    <source>
        <dbReference type="EMBL" id="OIN96775.1"/>
    </source>
</evidence>
<evidence type="ECO:0008006" key="3">
    <source>
        <dbReference type="Google" id="ProtNLM"/>
    </source>
</evidence>
<comment type="caution">
    <text evidence="1">The sequence shown here is derived from an EMBL/GenBank/DDBJ whole genome shotgun (WGS) entry which is preliminary data.</text>
</comment>
<name>A0A1J4SBL9_9BACT</name>
<organism evidence="1 2">
    <name type="scientific">Candidatus Desantisbacteria bacterium CG1_02_38_46</name>
    <dbReference type="NCBI Taxonomy" id="1817893"/>
    <lineage>
        <taxon>Bacteria</taxon>
        <taxon>Candidatus Desantisiibacteriota</taxon>
    </lineage>
</organism>